<feature type="compositionally biased region" description="Low complexity" evidence="1">
    <location>
        <begin position="73"/>
        <end position="88"/>
    </location>
</feature>
<comment type="caution">
    <text evidence="2">The sequence shown here is derived from an EMBL/GenBank/DDBJ whole genome shotgun (WGS) entry which is preliminary data.</text>
</comment>
<evidence type="ECO:0000313" key="3">
    <source>
        <dbReference type="Proteomes" id="UP000608955"/>
    </source>
</evidence>
<dbReference type="EMBL" id="BMVF01000017">
    <property type="protein sequence ID" value="GHD94379.1"/>
    <property type="molecule type" value="Genomic_DNA"/>
</dbReference>
<dbReference type="AlphaFoldDB" id="A0A918Y8L4"/>
<dbReference type="Proteomes" id="UP000608955">
    <property type="component" value="Unassembled WGS sequence"/>
</dbReference>
<dbReference type="RefSeq" id="WP_190180541.1">
    <property type="nucleotide sequence ID" value="NZ_BMVF01000017.1"/>
</dbReference>
<accession>A0A918Y8L4</accession>
<evidence type="ECO:0000313" key="2">
    <source>
        <dbReference type="EMBL" id="GHD94379.1"/>
    </source>
</evidence>
<proteinExistence type="predicted"/>
<reference evidence="2" key="1">
    <citation type="journal article" date="2014" name="Int. J. Syst. Evol. Microbiol.">
        <title>Complete genome sequence of Corynebacterium casei LMG S-19264T (=DSM 44701T), isolated from a smear-ripened cheese.</title>
        <authorList>
            <consortium name="US DOE Joint Genome Institute (JGI-PGF)"/>
            <person name="Walter F."/>
            <person name="Albersmeier A."/>
            <person name="Kalinowski J."/>
            <person name="Ruckert C."/>
        </authorList>
    </citation>
    <scope>NUCLEOTIDE SEQUENCE</scope>
    <source>
        <strain evidence="2">JCM 4654</strain>
    </source>
</reference>
<keyword evidence="3" id="KW-1185">Reference proteome</keyword>
<feature type="compositionally biased region" description="Low complexity" evidence="1">
    <location>
        <begin position="1"/>
        <end position="17"/>
    </location>
</feature>
<name>A0A918Y8L4_9ACTN</name>
<protein>
    <submittedName>
        <fullName evidence="2">Uncharacterized protein</fullName>
    </submittedName>
</protein>
<feature type="region of interest" description="Disordered" evidence="1">
    <location>
        <begin position="1"/>
        <end position="42"/>
    </location>
</feature>
<evidence type="ECO:0000256" key="1">
    <source>
        <dbReference type="SAM" id="MobiDB-lite"/>
    </source>
</evidence>
<gene>
    <name evidence="2" type="ORF">GCM10010508_54930</name>
</gene>
<organism evidence="2 3">
    <name type="scientific">Streptomyces naganishii JCM 4654</name>
    <dbReference type="NCBI Taxonomy" id="1306179"/>
    <lineage>
        <taxon>Bacteria</taxon>
        <taxon>Bacillati</taxon>
        <taxon>Actinomycetota</taxon>
        <taxon>Actinomycetes</taxon>
        <taxon>Kitasatosporales</taxon>
        <taxon>Streptomycetaceae</taxon>
        <taxon>Streptomyces</taxon>
    </lineage>
</organism>
<sequence>MSAVAGADADVAVTGDDWYPDETWRGATVPPDTVTRARTRPSDRHTVALMSQGLALDQDADRPLGVDAAASQLAPARRAPRPVVELAAGTTPSR</sequence>
<reference evidence="2" key="2">
    <citation type="submission" date="2020-09" db="EMBL/GenBank/DDBJ databases">
        <authorList>
            <person name="Sun Q."/>
            <person name="Ohkuma M."/>
        </authorList>
    </citation>
    <scope>NUCLEOTIDE SEQUENCE</scope>
    <source>
        <strain evidence="2">JCM 4654</strain>
    </source>
</reference>
<feature type="region of interest" description="Disordered" evidence="1">
    <location>
        <begin position="73"/>
        <end position="94"/>
    </location>
</feature>